<dbReference type="InterPro" id="IPR029061">
    <property type="entry name" value="THDP-binding"/>
</dbReference>
<dbReference type="Proteomes" id="UP000321337">
    <property type="component" value="Unassembled WGS sequence"/>
</dbReference>
<reference evidence="1 2" key="1">
    <citation type="submission" date="2019-07" db="EMBL/GenBank/DDBJ databases">
        <title>Whole genome shotgun sequence of Thiobacillus plumbophilus NBRC 107929.</title>
        <authorList>
            <person name="Hosoyama A."/>
            <person name="Uohara A."/>
            <person name="Ohji S."/>
            <person name="Ichikawa N."/>
        </authorList>
    </citation>
    <scope>NUCLEOTIDE SEQUENCE [LARGE SCALE GENOMIC DNA]</scope>
    <source>
        <strain evidence="1 2">NBRC 107929</strain>
    </source>
</reference>
<dbReference type="EMBL" id="BKAD01000011">
    <property type="protein sequence ID" value="GEP30064.1"/>
    <property type="molecule type" value="Genomic_DNA"/>
</dbReference>
<dbReference type="AlphaFoldDB" id="A0A512L6F7"/>
<accession>A0A512L6F7</accession>
<gene>
    <name evidence="1" type="ORF">TPL01_12020</name>
</gene>
<proteinExistence type="predicted"/>
<evidence type="ECO:0000313" key="1">
    <source>
        <dbReference type="EMBL" id="GEP30064.1"/>
    </source>
</evidence>
<dbReference type="SUPFAM" id="SSF52518">
    <property type="entry name" value="Thiamin diphosphate-binding fold (THDP-binding)"/>
    <property type="match status" value="1"/>
</dbReference>
<dbReference type="RefSeq" id="WP_198415301.1">
    <property type="nucleotide sequence ID" value="NZ_AP021884.1"/>
</dbReference>
<name>A0A512L6F7_9PROT</name>
<evidence type="ECO:0000313" key="2">
    <source>
        <dbReference type="Proteomes" id="UP000321337"/>
    </source>
</evidence>
<protein>
    <recommendedName>
        <fullName evidence="3">Thiamine pyrophosphate enzyme N-terminal TPP-binding domain-containing protein</fullName>
    </recommendedName>
</protein>
<sequence>MSLFKDVAGDYVQMITVPAQVRHIVDRALRIAIAERTVTCIIVPNDVQELHAVTTPPRAQGRHHSLGSRL</sequence>
<keyword evidence="2" id="KW-1185">Reference proteome</keyword>
<comment type="caution">
    <text evidence="1">The sequence shown here is derived from an EMBL/GenBank/DDBJ whole genome shotgun (WGS) entry which is preliminary data.</text>
</comment>
<evidence type="ECO:0008006" key="3">
    <source>
        <dbReference type="Google" id="ProtNLM"/>
    </source>
</evidence>
<organism evidence="1 2">
    <name type="scientific">Sulfuriferula plumbiphila</name>
    <dbReference type="NCBI Taxonomy" id="171865"/>
    <lineage>
        <taxon>Bacteria</taxon>
        <taxon>Pseudomonadati</taxon>
        <taxon>Pseudomonadota</taxon>
        <taxon>Betaproteobacteria</taxon>
        <taxon>Nitrosomonadales</taxon>
        <taxon>Sulfuricellaceae</taxon>
        <taxon>Sulfuriferula</taxon>
    </lineage>
</organism>